<evidence type="ECO:0000313" key="1">
    <source>
        <dbReference type="EMBL" id="AEA28948.1"/>
    </source>
</evidence>
<reference evidence="1 2" key="1">
    <citation type="journal article" date="2011" name="J. Bacteriol.">
        <title>Genome sequence of the 1,4-dioxane-degrading Pseudonocardia dioxanivorans strain CB1190.</title>
        <authorList>
            <person name="Sales C.M."/>
            <person name="Mahendra S."/>
            <person name="Grostern A."/>
            <person name="Parales R.E."/>
            <person name="Goodwin L.A."/>
            <person name="Woyke T."/>
            <person name="Nolan M."/>
            <person name="Lapidus A."/>
            <person name="Chertkov O."/>
            <person name="Ovchinnikova G."/>
            <person name="Sczyrba A."/>
            <person name="Alvarez-Cohen L."/>
        </authorList>
    </citation>
    <scope>NUCLEOTIDE SEQUENCE [LARGE SCALE GENOMIC DNA]</scope>
    <source>
        <strain evidence="2">ATCC 55486 / DSM 44775 / JCM 13855 / CB1190</strain>
    </source>
</reference>
<geneLocation type="plasmid" evidence="1 2">
    <name>pPSED01</name>
</geneLocation>
<dbReference type="eggNOG" id="COG4976">
    <property type="taxonomic scope" value="Bacteria"/>
</dbReference>
<evidence type="ECO:0008006" key="3">
    <source>
        <dbReference type="Google" id="ProtNLM"/>
    </source>
</evidence>
<name>F2L6Q4_PSEUX</name>
<dbReference type="Pfam" id="PF13489">
    <property type="entry name" value="Methyltransf_23"/>
    <property type="match status" value="1"/>
</dbReference>
<dbReference type="AlphaFoldDB" id="F2L6Q4"/>
<dbReference type="SUPFAM" id="SSF53335">
    <property type="entry name" value="S-adenosyl-L-methionine-dependent methyltransferases"/>
    <property type="match status" value="1"/>
</dbReference>
<keyword evidence="2" id="KW-1185">Reference proteome</keyword>
<dbReference type="Proteomes" id="UP000007809">
    <property type="component" value="Plasmid pPSED01"/>
</dbReference>
<dbReference type="Gene3D" id="3.40.50.150">
    <property type="entry name" value="Vaccinia Virus protein VP39"/>
    <property type="match status" value="1"/>
</dbReference>
<dbReference type="KEGG" id="pdx:Psed_6878"/>
<gene>
    <name evidence="1" type="ordered locus">Psed_6878</name>
</gene>
<proteinExistence type="predicted"/>
<protein>
    <recommendedName>
        <fullName evidence="3">Methyltransferase type 11</fullName>
    </recommendedName>
</protein>
<accession>F2L6Q4</accession>
<keyword evidence="1" id="KW-0614">Plasmid</keyword>
<evidence type="ECO:0000313" key="2">
    <source>
        <dbReference type="Proteomes" id="UP000007809"/>
    </source>
</evidence>
<dbReference type="InterPro" id="IPR029063">
    <property type="entry name" value="SAM-dependent_MTases_sf"/>
</dbReference>
<dbReference type="EMBL" id="CP002594">
    <property type="protein sequence ID" value="AEA28948.1"/>
    <property type="molecule type" value="Genomic_DNA"/>
</dbReference>
<dbReference type="HOGENOM" id="CLU_1239303_0_0_11"/>
<dbReference type="CDD" id="cd02440">
    <property type="entry name" value="AdoMet_MTases"/>
    <property type="match status" value="1"/>
</dbReference>
<organism evidence="1 2">
    <name type="scientific">Pseudonocardia dioxanivorans (strain ATCC 55486 / DSM 44775 / JCM 13855 / CB1190)</name>
    <dbReference type="NCBI Taxonomy" id="675635"/>
    <lineage>
        <taxon>Bacteria</taxon>
        <taxon>Bacillati</taxon>
        <taxon>Actinomycetota</taxon>
        <taxon>Actinomycetes</taxon>
        <taxon>Pseudonocardiales</taxon>
        <taxon>Pseudonocardiaceae</taxon>
        <taxon>Pseudonocardia</taxon>
    </lineage>
</organism>
<sequence length="223" mass="25976">MSTHDNIGSGARKLYKRDFWAVENRNYTEPHYRMQKAARLLNRIAAGKRLTLLDIGCGPATLERLLHPNIEYCGIDIAIQEPRDNLIETDFLDEPIGFRGRKFDLIIAQGVWEYVGPHQDRKLAEIGPILEADGIFLTSYVNFDHRDKRIYRPYSNVQPPEGFLRSLRRRFTIDGYFPTSYHWVGREPRHPALKAIEMPVTIRVPVAHRHLAVEYFFRCSALR</sequence>